<dbReference type="GO" id="GO:0005829">
    <property type="term" value="C:cytosol"/>
    <property type="evidence" value="ECO:0007669"/>
    <property type="project" value="TreeGrafter"/>
</dbReference>
<feature type="domain" description="PIN" evidence="5">
    <location>
        <begin position="18"/>
        <end position="148"/>
    </location>
</feature>
<dbReference type="InterPro" id="IPR029060">
    <property type="entry name" value="PIN-like_dom_sf"/>
</dbReference>
<evidence type="ECO:0000256" key="4">
    <source>
        <dbReference type="ARBA" id="ARBA00046345"/>
    </source>
</evidence>
<evidence type="ECO:0000256" key="3">
    <source>
        <dbReference type="ARBA" id="ARBA00022840"/>
    </source>
</evidence>
<gene>
    <name evidence="6" type="ORF">IAB82_01055</name>
</gene>
<protein>
    <submittedName>
        <fullName evidence="6">PhoH family protein</fullName>
    </submittedName>
</protein>
<dbReference type="InterPro" id="IPR002716">
    <property type="entry name" value="PIN_dom"/>
</dbReference>
<dbReference type="SMART" id="SM00670">
    <property type="entry name" value="PINc"/>
    <property type="match status" value="1"/>
</dbReference>
<dbReference type="SUPFAM" id="SSF88723">
    <property type="entry name" value="PIN domain-like"/>
    <property type="match status" value="1"/>
</dbReference>
<comment type="similarity">
    <text evidence="4">In the N-terminal section; belongs to the PINc/VapC protein family.</text>
</comment>
<dbReference type="FunFam" id="3.40.50.300:FF:000013">
    <property type="entry name" value="PhoH family ATPase"/>
    <property type="match status" value="1"/>
</dbReference>
<dbReference type="InterPro" id="IPR003714">
    <property type="entry name" value="PhoH"/>
</dbReference>
<dbReference type="Gene3D" id="3.40.50.1010">
    <property type="entry name" value="5'-nuclease"/>
    <property type="match status" value="1"/>
</dbReference>
<evidence type="ECO:0000313" key="6">
    <source>
        <dbReference type="EMBL" id="MBO8470365.1"/>
    </source>
</evidence>
<dbReference type="Gene3D" id="3.40.50.300">
    <property type="entry name" value="P-loop containing nucleotide triphosphate hydrolases"/>
    <property type="match status" value="1"/>
</dbReference>
<dbReference type="EMBL" id="JADIMB010000009">
    <property type="protein sequence ID" value="MBO8470365.1"/>
    <property type="molecule type" value="Genomic_DNA"/>
</dbReference>
<comment type="caution">
    <text evidence="6">The sequence shown here is derived from an EMBL/GenBank/DDBJ whole genome shotgun (WGS) entry which is preliminary data.</text>
</comment>
<dbReference type="InterPro" id="IPR027417">
    <property type="entry name" value="P-loop_NTPase"/>
</dbReference>
<proteinExistence type="inferred from homology"/>
<dbReference type="PANTHER" id="PTHR30473">
    <property type="entry name" value="PROTEIN PHOH"/>
    <property type="match status" value="1"/>
</dbReference>
<dbReference type="InterPro" id="IPR051451">
    <property type="entry name" value="PhoH2-like"/>
</dbReference>
<keyword evidence="3" id="KW-0067">ATP-binding</keyword>
<dbReference type="Pfam" id="PF13638">
    <property type="entry name" value="PIN_4"/>
    <property type="match status" value="1"/>
</dbReference>
<dbReference type="AlphaFoldDB" id="A0A9D9IE37"/>
<accession>A0A9D9IE37</accession>
<comment type="similarity">
    <text evidence="1">Belongs to the PhoH family.</text>
</comment>
<evidence type="ECO:0000256" key="1">
    <source>
        <dbReference type="ARBA" id="ARBA00010393"/>
    </source>
</evidence>
<evidence type="ECO:0000256" key="2">
    <source>
        <dbReference type="ARBA" id="ARBA00022741"/>
    </source>
</evidence>
<organism evidence="6 7">
    <name type="scientific">Candidatus Cryptobacteroides faecavium</name>
    <dbReference type="NCBI Taxonomy" id="2840762"/>
    <lineage>
        <taxon>Bacteria</taxon>
        <taxon>Pseudomonadati</taxon>
        <taxon>Bacteroidota</taxon>
        <taxon>Bacteroidia</taxon>
        <taxon>Bacteroidales</taxon>
        <taxon>Candidatus Cryptobacteroides</taxon>
    </lineage>
</organism>
<reference evidence="6" key="1">
    <citation type="submission" date="2020-10" db="EMBL/GenBank/DDBJ databases">
        <authorList>
            <person name="Gilroy R."/>
        </authorList>
    </citation>
    <scope>NUCLEOTIDE SEQUENCE</scope>
    <source>
        <strain evidence="6">B2-22910</strain>
    </source>
</reference>
<dbReference type="SUPFAM" id="SSF52540">
    <property type="entry name" value="P-loop containing nucleoside triphosphate hydrolases"/>
    <property type="match status" value="1"/>
</dbReference>
<dbReference type="GO" id="GO:0005524">
    <property type="term" value="F:ATP binding"/>
    <property type="evidence" value="ECO:0007669"/>
    <property type="project" value="UniProtKB-KW"/>
</dbReference>
<keyword evidence="2" id="KW-0547">Nucleotide-binding</keyword>
<reference evidence="6" key="2">
    <citation type="journal article" date="2021" name="PeerJ">
        <title>Extensive microbial diversity within the chicken gut microbiome revealed by metagenomics and culture.</title>
        <authorList>
            <person name="Gilroy R."/>
            <person name="Ravi A."/>
            <person name="Getino M."/>
            <person name="Pursley I."/>
            <person name="Horton D.L."/>
            <person name="Alikhan N.F."/>
            <person name="Baker D."/>
            <person name="Gharbi K."/>
            <person name="Hall N."/>
            <person name="Watson M."/>
            <person name="Adriaenssens E.M."/>
            <person name="Foster-Nyarko E."/>
            <person name="Jarju S."/>
            <person name="Secka A."/>
            <person name="Antonio M."/>
            <person name="Oren A."/>
            <person name="Chaudhuri R.R."/>
            <person name="La Ragione R."/>
            <person name="Hildebrand F."/>
            <person name="Pallen M.J."/>
        </authorList>
    </citation>
    <scope>NUCLEOTIDE SEQUENCE</scope>
    <source>
        <strain evidence="6">B2-22910</strain>
    </source>
</reference>
<name>A0A9D9IE37_9BACT</name>
<dbReference type="PANTHER" id="PTHR30473:SF2">
    <property type="entry name" value="PIN DOMAIN-CONTAINING PROTEIN"/>
    <property type="match status" value="1"/>
</dbReference>
<dbReference type="Pfam" id="PF02562">
    <property type="entry name" value="PhoH"/>
    <property type="match status" value="1"/>
</dbReference>
<dbReference type="CDD" id="cd09883">
    <property type="entry name" value="PIN_VapC_PhoHL-ATPase"/>
    <property type="match status" value="1"/>
</dbReference>
<sequence>MTQYANVPEKGPKGKLPKIFVLDTNIILHDYKAIRHFQENDIVIPVAVLEELDKFKKGNDALSFNARGFMREIDKLSDRRMFGKDGVPIGKHLGNLKVELYHPFPDSLRNCFQDDTQDHRILATAMWVKAQHPDRFVALVTKDINLRMKAKAVGMEAQDYLTDRIEESRVEYTQNEVHIVTDMPQGKIQSLAYGQDGIDWKDVSPEEPRANQLYKFRWEKGENSFCTCARYSVSSHKIVLVKERHAYGISPRNDEQKFALDACLNPEIRLVSLTGGAGTGKTLLALAAALEQEKDYDQIILSRPTVVLGNQEIGFLPGDQKSKMSPFIQPLMDNLNVIRNSFKQGSRLATRIDAMLDDEKLLISPLAYIRGRSLGNVYFIIDEAQNLTPHEVKTIITRAGEGTKMVFTGDIFQIDQPYLDIYSNGLTHLGEKMSGQRLFEHVNLKKGERSELSDIASRLL</sequence>
<evidence type="ECO:0000259" key="5">
    <source>
        <dbReference type="SMART" id="SM00670"/>
    </source>
</evidence>
<dbReference type="Proteomes" id="UP000823603">
    <property type="component" value="Unassembled WGS sequence"/>
</dbReference>
<evidence type="ECO:0000313" key="7">
    <source>
        <dbReference type="Proteomes" id="UP000823603"/>
    </source>
</evidence>